<keyword evidence="1" id="KW-0175">Coiled coil</keyword>
<proteinExistence type="predicted"/>
<evidence type="ECO:0000313" key="3">
    <source>
        <dbReference type="Proteomes" id="UP000241818"/>
    </source>
</evidence>
<reference evidence="2 3" key="1">
    <citation type="journal article" date="2018" name="New Phytol.">
        <title>Comparative genomics and transcriptomics depict ericoid mycorrhizal fungi as versatile saprotrophs and plant mutualists.</title>
        <authorList>
            <person name="Martino E."/>
            <person name="Morin E."/>
            <person name="Grelet G.A."/>
            <person name="Kuo A."/>
            <person name="Kohler A."/>
            <person name="Daghino S."/>
            <person name="Barry K.W."/>
            <person name="Cichocki N."/>
            <person name="Clum A."/>
            <person name="Dockter R.B."/>
            <person name="Hainaut M."/>
            <person name="Kuo R.C."/>
            <person name="LaButti K."/>
            <person name="Lindahl B.D."/>
            <person name="Lindquist E.A."/>
            <person name="Lipzen A."/>
            <person name="Khouja H.R."/>
            <person name="Magnuson J."/>
            <person name="Murat C."/>
            <person name="Ohm R.A."/>
            <person name="Singer S.W."/>
            <person name="Spatafora J.W."/>
            <person name="Wang M."/>
            <person name="Veneault-Fourrey C."/>
            <person name="Henrissat B."/>
            <person name="Grigoriev I.V."/>
            <person name="Martin F.M."/>
            <person name="Perotto S."/>
        </authorList>
    </citation>
    <scope>NUCLEOTIDE SEQUENCE [LARGE SCALE GENOMIC DNA]</scope>
    <source>
        <strain evidence="2 3">ATCC 22711</strain>
    </source>
</reference>
<organism evidence="2 3">
    <name type="scientific">Amorphotheca resinae ATCC 22711</name>
    <dbReference type="NCBI Taxonomy" id="857342"/>
    <lineage>
        <taxon>Eukaryota</taxon>
        <taxon>Fungi</taxon>
        <taxon>Dikarya</taxon>
        <taxon>Ascomycota</taxon>
        <taxon>Pezizomycotina</taxon>
        <taxon>Leotiomycetes</taxon>
        <taxon>Helotiales</taxon>
        <taxon>Amorphothecaceae</taxon>
        <taxon>Amorphotheca</taxon>
    </lineage>
</organism>
<feature type="coiled-coil region" evidence="1">
    <location>
        <begin position="104"/>
        <end position="167"/>
    </location>
</feature>
<dbReference type="GeneID" id="36572720"/>
<dbReference type="AlphaFoldDB" id="A0A2T3B5R1"/>
<evidence type="ECO:0000313" key="2">
    <source>
        <dbReference type="EMBL" id="PSS22099.1"/>
    </source>
</evidence>
<protein>
    <submittedName>
        <fullName evidence="2">Uncharacterized protein</fullName>
    </submittedName>
</protein>
<gene>
    <name evidence="2" type="ORF">M430DRAFT_221113</name>
</gene>
<dbReference type="InParanoid" id="A0A2T3B5R1"/>
<dbReference type="RefSeq" id="XP_024722254.1">
    <property type="nucleotide sequence ID" value="XM_024864639.1"/>
</dbReference>
<dbReference type="EMBL" id="KZ679009">
    <property type="protein sequence ID" value="PSS22099.1"/>
    <property type="molecule type" value="Genomic_DNA"/>
</dbReference>
<name>A0A2T3B5R1_AMORE</name>
<evidence type="ECO:0000256" key="1">
    <source>
        <dbReference type="SAM" id="Coils"/>
    </source>
</evidence>
<sequence length="211" mass="25518">MANRTAHIERDRHGRERVVLTNHRRSSSRTRQSSRELLDEAEKREQHLIARNQDLQAQLNWAQVNECNTRNEYHRLFARHQDLVNDHCQCRDLRAQLQIQTGENRRLEGLIEAEKHEKEALEEKVRLLKRTSLEGYRQRYEEKARELEILKRQMQEAEELKRLDTLKLVEKSQTILELKERRRLDAIRLEGKTQLISDLKEHLRRLGYRFD</sequence>
<accession>A0A2T3B5R1</accession>
<dbReference type="OrthoDB" id="3561697at2759"/>
<keyword evidence="3" id="KW-1185">Reference proteome</keyword>
<dbReference type="Proteomes" id="UP000241818">
    <property type="component" value="Unassembled WGS sequence"/>
</dbReference>